<keyword evidence="11" id="KW-1185">Reference proteome</keyword>
<evidence type="ECO:0000313" key="11">
    <source>
        <dbReference type="Proteomes" id="UP000955338"/>
    </source>
</evidence>
<keyword evidence="4 7" id="KW-0574">Periplasm</keyword>
<protein>
    <recommendedName>
        <fullName evidence="7">Thiol:disulfide interchange protein</fullName>
    </recommendedName>
</protein>
<evidence type="ECO:0000256" key="1">
    <source>
        <dbReference type="ARBA" id="ARBA00004418"/>
    </source>
</evidence>
<feature type="domain" description="Disulphide bond isomerase DsbC/G N-terminal" evidence="8">
    <location>
        <begin position="21"/>
        <end position="78"/>
    </location>
</feature>
<comment type="subcellular location">
    <subcellularLocation>
        <location evidence="1 7">Periplasm</location>
    </subcellularLocation>
</comment>
<dbReference type="InterPro" id="IPR012336">
    <property type="entry name" value="Thioredoxin-like_fold"/>
</dbReference>
<evidence type="ECO:0000256" key="2">
    <source>
        <dbReference type="ARBA" id="ARBA00009813"/>
    </source>
</evidence>
<dbReference type="SUPFAM" id="SSF54423">
    <property type="entry name" value="DsbC/DsbG N-terminal domain-like"/>
    <property type="match status" value="1"/>
</dbReference>
<keyword evidence="5" id="KW-1015">Disulfide bond</keyword>
<dbReference type="InterPro" id="IPR036249">
    <property type="entry name" value="Thioredoxin-like_sf"/>
</dbReference>
<name>A0A8E3MF80_9PAST</name>
<evidence type="ECO:0000256" key="4">
    <source>
        <dbReference type="ARBA" id="ARBA00022764"/>
    </source>
</evidence>
<accession>A0A8E3MF80</accession>
<dbReference type="RefSeq" id="WP_261919706.1">
    <property type="nucleotide sequence ID" value="NZ_CP022011.1"/>
</dbReference>
<comment type="similarity">
    <text evidence="2 7">Belongs to the thioredoxin family. DsbC subfamily.</text>
</comment>
<evidence type="ECO:0000259" key="8">
    <source>
        <dbReference type="Pfam" id="PF10411"/>
    </source>
</evidence>
<dbReference type="GO" id="GO:0042597">
    <property type="term" value="C:periplasmic space"/>
    <property type="evidence" value="ECO:0007669"/>
    <property type="project" value="UniProtKB-SubCell"/>
</dbReference>
<dbReference type="Gene3D" id="3.40.30.10">
    <property type="entry name" value="Glutaredoxin"/>
    <property type="match status" value="1"/>
</dbReference>
<evidence type="ECO:0000313" key="10">
    <source>
        <dbReference type="EMBL" id="QDJ14213.1"/>
    </source>
</evidence>
<keyword evidence="3 7" id="KW-0732">Signal</keyword>
<keyword evidence="10" id="KW-0413">Isomerase</keyword>
<organism evidence="10 11">
    <name type="scientific">Mergibacter septicus</name>
    <dbReference type="NCBI Taxonomy" id="221402"/>
    <lineage>
        <taxon>Bacteria</taxon>
        <taxon>Pseudomonadati</taxon>
        <taxon>Pseudomonadota</taxon>
        <taxon>Gammaproteobacteria</taxon>
        <taxon>Pasteurellales</taxon>
        <taxon>Pasteurellaceae</taxon>
        <taxon>Mergibacter</taxon>
    </lineage>
</organism>
<evidence type="ECO:0000256" key="6">
    <source>
        <dbReference type="ARBA" id="ARBA00023284"/>
    </source>
</evidence>
<feature type="domain" description="Thioredoxin-like fold" evidence="9">
    <location>
        <begin position="104"/>
        <end position="227"/>
    </location>
</feature>
<dbReference type="NCBIfam" id="NF008129">
    <property type="entry name" value="PRK10877.1"/>
    <property type="match status" value="1"/>
</dbReference>
<evidence type="ECO:0000256" key="5">
    <source>
        <dbReference type="ARBA" id="ARBA00023157"/>
    </source>
</evidence>
<dbReference type="Pfam" id="PF10411">
    <property type="entry name" value="DsbC_N"/>
    <property type="match status" value="1"/>
</dbReference>
<gene>
    <name evidence="10" type="ORF">CEP48_01700</name>
</gene>
<evidence type="ECO:0000256" key="3">
    <source>
        <dbReference type="ARBA" id="ARBA00022729"/>
    </source>
</evidence>
<dbReference type="AlphaFoldDB" id="A0A8E3MF80"/>
<proteinExistence type="inferred from homology"/>
<sequence length="231" mass="25505">MKKLLIAILFSAICSAGMANDINANLKSELTKLGITDVEIKDSPIAGLKTAITERGILYLSDNGKYILQGNLYQLTEKGPVDVASKLLLERLNSFANEMIVFPAKNQKYVANVFLDTTCHYCHILFAKRKEYNDLGITLRFLAFPRAGLDSQAAKQMEAIWAAKDPVFALTQAEDNGKLPTVLKEPKIVKAHYALGLQYSVRGTPTIVLDNGEVIGGYLPPDELLKVFQEK</sequence>
<dbReference type="SUPFAM" id="SSF52833">
    <property type="entry name" value="Thioredoxin-like"/>
    <property type="match status" value="1"/>
</dbReference>
<feature type="signal peptide" evidence="7">
    <location>
        <begin position="1"/>
        <end position="19"/>
    </location>
</feature>
<dbReference type="PANTHER" id="PTHR35272:SF3">
    <property type="entry name" value="THIOL:DISULFIDE INTERCHANGE PROTEIN DSBC"/>
    <property type="match status" value="1"/>
</dbReference>
<dbReference type="Pfam" id="PF13098">
    <property type="entry name" value="Thioredoxin_2"/>
    <property type="match status" value="1"/>
</dbReference>
<dbReference type="GO" id="GO:0016853">
    <property type="term" value="F:isomerase activity"/>
    <property type="evidence" value="ECO:0007669"/>
    <property type="project" value="UniProtKB-KW"/>
</dbReference>
<dbReference type="InterPro" id="IPR033954">
    <property type="entry name" value="DiS-bond_Isoase_DsbC/G"/>
</dbReference>
<comment type="function">
    <text evidence="7">Required for disulfide bond formation in some periplasmic proteins. Acts by transferring its disulfide bond to other proteins and is reduced in the process.</text>
</comment>
<dbReference type="InterPro" id="IPR018950">
    <property type="entry name" value="DiS-bond_isomerase_DsbC/G_N"/>
</dbReference>
<feature type="chain" id="PRO_5040558360" description="Thiol:disulfide interchange protein" evidence="7">
    <location>
        <begin position="20"/>
        <end position="231"/>
    </location>
</feature>
<dbReference type="PANTHER" id="PTHR35272">
    <property type="entry name" value="THIOL:DISULFIDE INTERCHANGE PROTEIN DSBC-RELATED"/>
    <property type="match status" value="1"/>
</dbReference>
<dbReference type="EMBL" id="CP022011">
    <property type="protein sequence ID" value="QDJ14213.1"/>
    <property type="molecule type" value="Genomic_DNA"/>
</dbReference>
<evidence type="ECO:0000256" key="7">
    <source>
        <dbReference type="RuleBase" id="RU364038"/>
    </source>
</evidence>
<dbReference type="Proteomes" id="UP000955338">
    <property type="component" value="Chromosome"/>
</dbReference>
<reference evidence="10" key="1">
    <citation type="submission" date="2017-06" db="EMBL/GenBank/DDBJ databases">
        <title>Genome sequencing of pathogenic and non-pathogenic strains within Bisgaard taxon 40.</title>
        <authorList>
            <person name="Ladner J.T."/>
            <person name="Lovett S.P."/>
            <person name="Koroleva G."/>
            <person name="Lorch J.M."/>
        </authorList>
    </citation>
    <scope>NUCLEOTIDE SEQUENCE</scope>
    <source>
        <strain evidence="10">27576-1-I1</strain>
    </source>
</reference>
<keyword evidence="6 7" id="KW-0676">Redox-active center</keyword>
<dbReference type="InterPro" id="IPR009094">
    <property type="entry name" value="DiS-bond_isomerase_DsbC/G_N_sf"/>
</dbReference>
<dbReference type="CDD" id="cd03020">
    <property type="entry name" value="DsbA_DsbC_DsbG"/>
    <property type="match status" value="1"/>
</dbReference>
<dbReference type="InterPro" id="IPR051470">
    <property type="entry name" value="Thiol:disulfide_interchange"/>
</dbReference>
<dbReference type="Gene3D" id="3.10.450.70">
    <property type="entry name" value="Disulphide bond isomerase, DsbC/G, N-terminal"/>
    <property type="match status" value="1"/>
</dbReference>
<evidence type="ECO:0000259" key="9">
    <source>
        <dbReference type="Pfam" id="PF13098"/>
    </source>
</evidence>